<protein>
    <recommendedName>
        <fullName evidence="10">Peptidyl-prolyl cis-trans isomerase</fullName>
        <ecNumber evidence="10">5.2.1.8</ecNumber>
    </recommendedName>
</protein>
<sequence length="139" mass="15405">MIEKGKQVAIEYSVFLQDRTPVDSNVGQDPLVFNCGSQQILPALEDALSGLEVGDTKHITLQPEDAYGYVNPSAFKEVDAEVIPEDLRFEGALLIIADENFGEMLIRVDELKEDKVVLDFNHPLAGKQLTFDVKVLDIS</sequence>
<keyword evidence="5 9" id="KW-0697">Rotamase</keyword>
<dbReference type="PANTHER" id="PTHR47861">
    <property type="entry name" value="FKBP-TYPE PEPTIDYL-PROLYL CIS-TRANS ISOMERASE SLYD"/>
    <property type="match status" value="1"/>
</dbReference>
<evidence type="ECO:0000256" key="3">
    <source>
        <dbReference type="ARBA" id="ARBA00006577"/>
    </source>
</evidence>
<evidence type="ECO:0000256" key="6">
    <source>
        <dbReference type="ARBA" id="ARBA00023186"/>
    </source>
</evidence>
<dbReference type="GO" id="GO:0042026">
    <property type="term" value="P:protein refolding"/>
    <property type="evidence" value="ECO:0007669"/>
    <property type="project" value="UniProtKB-ARBA"/>
</dbReference>
<keyword evidence="7 9" id="KW-0413">Isomerase</keyword>
<dbReference type="Proteomes" id="UP000000496">
    <property type="component" value="Chromosome gsn.131"/>
</dbReference>
<dbReference type="KEGG" id="sng:SNE_A23020"/>
<comment type="similarity">
    <text evidence="3 10">Belongs to the FKBP-type PPIase family.</text>
</comment>
<evidence type="ECO:0000256" key="10">
    <source>
        <dbReference type="RuleBase" id="RU003915"/>
    </source>
</evidence>
<dbReference type="GO" id="GO:0005737">
    <property type="term" value="C:cytoplasm"/>
    <property type="evidence" value="ECO:0007669"/>
    <property type="project" value="UniProtKB-SubCell"/>
</dbReference>
<evidence type="ECO:0000313" key="12">
    <source>
        <dbReference type="EMBL" id="CCB90179.1"/>
    </source>
</evidence>
<dbReference type="STRING" id="331113.SNE_A23020"/>
<dbReference type="HOGENOM" id="CLU_098197_1_0_0"/>
<accession>F8L4C8</accession>
<comment type="function">
    <text evidence="8">Also involved in hydrogenase metallocenter assembly, probably by participating in the nickel insertion step. This function in hydrogenase biosynthesis requires chaperone activity and the presence of the metal-binding domain, but not PPIase activity.</text>
</comment>
<dbReference type="OrthoDB" id="280278at2"/>
<comment type="subcellular location">
    <subcellularLocation>
        <location evidence="2">Cytoplasm</location>
    </subcellularLocation>
</comment>
<keyword evidence="6" id="KW-0143">Chaperone</keyword>
<evidence type="ECO:0000256" key="5">
    <source>
        <dbReference type="ARBA" id="ARBA00023110"/>
    </source>
</evidence>
<gene>
    <name evidence="12" type="primary">yaaD</name>
    <name evidence="12" type="ordered locus">SNE_A23020</name>
</gene>
<dbReference type="AlphaFoldDB" id="F8L4C8"/>
<organism evidence="12 13">
    <name type="scientific">Simkania negevensis (strain ATCC VR-1471 / DSM 27360 / Z)</name>
    <dbReference type="NCBI Taxonomy" id="331113"/>
    <lineage>
        <taxon>Bacteria</taxon>
        <taxon>Pseudomonadati</taxon>
        <taxon>Chlamydiota</taxon>
        <taxon>Chlamydiia</taxon>
        <taxon>Parachlamydiales</taxon>
        <taxon>Simkaniaceae</taxon>
        <taxon>Simkania</taxon>
    </lineage>
</organism>
<dbReference type="eggNOG" id="COG1047">
    <property type="taxonomic scope" value="Bacteria"/>
</dbReference>
<dbReference type="SUPFAM" id="SSF54534">
    <property type="entry name" value="FKBP-like"/>
    <property type="match status" value="1"/>
</dbReference>
<dbReference type="EC" id="5.2.1.8" evidence="10"/>
<name>F8L4C8_SIMNZ</name>
<dbReference type="InterPro" id="IPR001179">
    <property type="entry name" value="PPIase_FKBP_dom"/>
</dbReference>
<evidence type="ECO:0000256" key="9">
    <source>
        <dbReference type="PROSITE-ProRule" id="PRU00277"/>
    </source>
</evidence>
<evidence type="ECO:0000256" key="4">
    <source>
        <dbReference type="ARBA" id="ARBA00022490"/>
    </source>
</evidence>
<evidence type="ECO:0000256" key="8">
    <source>
        <dbReference type="ARBA" id="ARBA00037071"/>
    </source>
</evidence>
<dbReference type="Gene3D" id="3.10.50.40">
    <property type="match status" value="1"/>
</dbReference>
<dbReference type="GO" id="GO:0003755">
    <property type="term" value="F:peptidyl-prolyl cis-trans isomerase activity"/>
    <property type="evidence" value="ECO:0007669"/>
    <property type="project" value="UniProtKB-UniRule"/>
</dbReference>
<evidence type="ECO:0000313" key="13">
    <source>
        <dbReference type="Proteomes" id="UP000000496"/>
    </source>
</evidence>
<reference evidence="12 13" key="1">
    <citation type="journal article" date="2011" name="Mol. Biol. Evol.">
        <title>Unity in variety--the pan-genome of the Chlamydiae.</title>
        <authorList>
            <person name="Collingro A."/>
            <person name="Tischler P."/>
            <person name="Weinmaier T."/>
            <person name="Penz T."/>
            <person name="Heinz E."/>
            <person name="Brunham R.C."/>
            <person name="Read T.D."/>
            <person name="Bavoil P.M."/>
            <person name="Sachse K."/>
            <person name="Kahane S."/>
            <person name="Friedman M.G."/>
            <person name="Rattei T."/>
            <person name="Myers G.S."/>
            <person name="Horn M."/>
        </authorList>
    </citation>
    <scope>NUCLEOTIDE SEQUENCE [LARGE SCALE GENOMIC DNA]</scope>
    <source>
        <strain evidence="13">ATCC VR-1471 / Z</strain>
    </source>
</reference>
<comment type="catalytic activity">
    <reaction evidence="1 9 10">
        <text>[protein]-peptidylproline (omega=180) = [protein]-peptidylproline (omega=0)</text>
        <dbReference type="Rhea" id="RHEA:16237"/>
        <dbReference type="Rhea" id="RHEA-COMP:10747"/>
        <dbReference type="Rhea" id="RHEA-COMP:10748"/>
        <dbReference type="ChEBI" id="CHEBI:83833"/>
        <dbReference type="ChEBI" id="CHEBI:83834"/>
        <dbReference type="EC" id="5.2.1.8"/>
    </reaction>
</comment>
<evidence type="ECO:0000256" key="2">
    <source>
        <dbReference type="ARBA" id="ARBA00004496"/>
    </source>
</evidence>
<dbReference type="Pfam" id="PF00254">
    <property type="entry name" value="FKBP_C"/>
    <property type="match status" value="1"/>
</dbReference>
<dbReference type="InterPro" id="IPR046357">
    <property type="entry name" value="PPIase_dom_sf"/>
</dbReference>
<evidence type="ECO:0000256" key="7">
    <source>
        <dbReference type="ARBA" id="ARBA00023235"/>
    </source>
</evidence>
<proteinExistence type="inferred from homology"/>
<feature type="domain" description="PPIase FKBP-type" evidence="11">
    <location>
        <begin position="5"/>
        <end position="86"/>
    </location>
</feature>
<evidence type="ECO:0000259" key="11">
    <source>
        <dbReference type="PROSITE" id="PS50059"/>
    </source>
</evidence>
<keyword evidence="13" id="KW-1185">Reference proteome</keyword>
<keyword evidence="4" id="KW-0963">Cytoplasm</keyword>
<dbReference type="RefSeq" id="WP_013944645.1">
    <property type="nucleotide sequence ID" value="NC_015713.1"/>
</dbReference>
<dbReference type="PANTHER" id="PTHR47861:SF3">
    <property type="entry name" value="FKBP-TYPE PEPTIDYL-PROLYL CIS-TRANS ISOMERASE SLYD"/>
    <property type="match status" value="1"/>
</dbReference>
<dbReference type="EMBL" id="FR872582">
    <property type="protein sequence ID" value="CCB90179.1"/>
    <property type="molecule type" value="Genomic_DNA"/>
</dbReference>
<dbReference type="PROSITE" id="PS50059">
    <property type="entry name" value="FKBP_PPIASE"/>
    <property type="match status" value="1"/>
</dbReference>
<evidence type="ECO:0000256" key="1">
    <source>
        <dbReference type="ARBA" id="ARBA00000971"/>
    </source>
</evidence>